<comment type="caution">
    <text evidence="3">The sequence shown here is derived from an EMBL/GenBank/DDBJ whole genome shotgun (WGS) entry which is preliminary data.</text>
</comment>
<evidence type="ECO:0000313" key="3">
    <source>
        <dbReference type="EMBL" id="MBM6913673.1"/>
    </source>
</evidence>
<dbReference type="Proteomes" id="UP000707138">
    <property type="component" value="Unassembled WGS sequence"/>
</dbReference>
<proteinExistence type="predicted"/>
<dbReference type="Gene3D" id="3.30.70.1890">
    <property type="match status" value="1"/>
</dbReference>
<feature type="domain" description="CRISPR associated protein Cas6 C-terminal" evidence="2">
    <location>
        <begin position="121"/>
        <end position="238"/>
    </location>
</feature>
<dbReference type="PANTHER" id="PTHR36984:SF3">
    <property type="entry name" value="CRISPR-ASSOCIATED ENDORIBONUCLEASE CAS6"/>
    <property type="match status" value="1"/>
</dbReference>
<reference evidence="3 4" key="1">
    <citation type="journal article" date="2021" name="Sci. Rep.">
        <title>The distribution of antibiotic resistance genes in chicken gut microbiota commensals.</title>
        <authorList>
            <person name="Juricova H."/>
            <person name="Matiasovicova J."/>
            <person name="Kubasova T."/>
            <person name="Cejkova D."/>
            <person name="Rychlik I."/>
        </authorList>
    </citation>
    <scope>NUCLEOTIDE SEQUENCE [LARGE SCALE GENOMIC DNA]</scope>
    <source>
        <strain evidence="3 4">An537</strain>
    </source>
</reference>
<dbReference type="EMBL" id="JACJLA010000031">
    <property type="protein sequence ID" value="MBM6913673.1"/>
    <property type="molecule type" value="Genomic_DNA"/>
</dbReference>
<protein>
    <submittedName>
        <fullName evidence="3">CRISPR-associated endoribonuclease Cas6</fullName>
    </submittedName>
</protein>
<dbReference type="PANTHER" id="PTHR36984">
    <property type="entry name" value="CRISPR-ASSOCIATED ENDORIBONUCLEASE CAS6 1"/>
    <property type="match status" value="1"/>
</dbReference>
<dbReference type="Gene3D" id="3.30.70.1900">
    <property type="match status" value="1"/>
</dbReference>
<sequence>MRFSLYFTLAHNRLPTELRRSIISFIKNALTEANDGRYFTSFFQNTINKCYTFSVVLDKPVFSSECITIEKPRMKVSFSATDESNGLGRIFLNCLIKQKHKTYPLALQNQMTLDRIQLEREQKIVSDQVLVRTSPGGGLVVRNHDRDTNKDSYYCCDDADFVTELERSLSDQLDRAGFKETAITVTVAEAKKVIVSHFGLKLPITVGYFILSGNRFTLQYLLDAGIGSRRSQGFGKIDKVQV</sequence>
<dbReference type="InterPro" id="IPR049435">
    <property type="entry name" value="Cas_Cas6_C"/>
</dbReference>
<organism evidence="3 4">
    <name type="scientific">Veillonella magna</name>
    <dbReference type="NCBI Taxonomy" id="464322"/>
    <lineage>
        <taxon>Bacteria</taxon>
        <taxon>Bacillati</taxon>
        <taxon>Bacillota</taxon>
        <taxon>Negativicutes</taxon>
        <taxon>Veillonellales</taxon>
        <taxon>Veillonellaceae</taxon>
        <taxon>Veillonella</taxon>
    </lineage>
</organism>
<dbReference type="InterPro" id="IPR010156">
    <property type="entry name" value="CRISPR-assoc_prot_Cas6"/>
</dbReference>
<evidence type="ECO:0000259" key="2">
    <source>
        <dbReference type="Pfam" id="PF01881"/>
    </source>
</evidence>
<dbReference type="RefSeq" id="WP_205088519.1">
    <property type="nucleotide sequence ID" value="NZ_JACJLA010000031.1"/>
</dbReference>
<evidence type="ECO:0000256" key="1">
    <source>
        <dbReference type="ARBA" id="ARBA00023118"/>
    </source>
</evidence>
<dbReference type="Pfam" id="PF01881">
    <property type="entry name" value="Cas_Cas6_C"/>
    <property type="match status" value="1"/>
</dbReference>
<name>A0ABS2GKL3_9FIRM</name>
<gene>
    <name evidence="3" type="ORF">H6A01_10180</name>
</gene>
<accession>A0ABS2GKL3</accession>
<evidence type="ECO:0000313" key="4">
    <source>
        <dbReference type="Proteomes" id="UP000707138"/>
    </source>
</evidence>
<keyword evidence="1" id="KW-0051">Antiviral defense</keyword>
<dbReference type="InterPro" id="IPR045747">
    <property type="entry name" value="CRISPR-assoc_prot_Cas6_N_sf"/>
</dbReference>
<keyword evidence="4" id="KW-1185">Reference proteome</keyword>